<proteinExistence type="predicted"/>
<dbReference type="InterPro" id="IPR010992">
    <property type="entry name" value="IHF-like_DNA-bd_dom_sf"/>
</dbReference>
<dbReference type="SUPFAM" id="SSF47729">
    <property type="entry name" value="IHF-like DNA-binding proteins"/>
    <property type="match status" value="1"/>
</dbReference>
<feature type="domain" description="HU" evidence="3">
    <location>
        <begin position="1"/>
        <end position="113"/>
    </location>
</feature>
<accession>A0A6G1VN63</accession>
<gene>
    <name evidence="4" type="ORF">F7D25_11075</name>
</gene>
<dbReference type="Pfam" id="PF18291">
    <property type="entry name" value="HU-HIG"/>
    <property type="match status" value="1"/>
</dbReference>
<evidence type="ECO:0000256" key="2">
    <source>
        <dbReference type="SAM" id="MobiDB-lite"/>
    </source>
</evidence>
<keyword evidence="1 4" id="KW-0238">DNA-binding</keyword>
<dbReference type="EMBL" id="VZAH01000109">
    <property type="protein sequence ID" value="MQP14937.1"/>
    <property type="molecule type" value="Genomic_DNA"/>
</dbReference>
<evidence type="ECO:0000313" key="4">
    <source>
        <dbReference type="EMBL" id="MQP14937.1"/>
    </source>
</evidence>
<reference evidence="4 5" key="1">
    <citation type="submission" date="2019-09" db="EMBL/GenBank/DDBJ databases">
        <title>Distinct polysaccharide growth profiles of human intestinal Prevotella copri isolates.</title>
        <authorList>
            <person name="Fehlner-Peach H."/>
            <person name="Magnabosco C."/>
            <person name="Raghavan V."/>
            <person name="Scher J.U."/>
            <person name="Tett A."/>
            <person name="Cox L.M."/>
            <person name="Gottsegen C."/>
            <person name="Watters A."/>
            <person name="Wiltshire- Gordon J.D."/>
            <person name="Segata N."/>
            <person name="Bonneau R."/>
            <person name="Littman D.R."/>
        </authorList>
    </citation>
    <scope>NUCLEOTIDE SEQUENCE [LARGE SCALE GENOMIC DNA]</scope>
    <source>
        <strain evidence="5">iAA917</strain>
    </source>
</reference>
<evidence type="ECO:0000256" key="1">
    <source>
        <dbReference type="ARBA" id="ARBA00023125"/>
    </source>
</evidence>
<dbReference type="Proteomes" id="UP000477980">
    <property type="component" value="Unassembled WGS sequence"/>
</dbReference>
<organism evidence="4 5">
    <name type="scientific">Segatella copri</name>
    <dbReference type="NCBI Taxonomy" id="165179"/>
    <lineage>
        <taxon>Bacteria</taxon>
        <taxon>Pseudomonadati</taxon>
        <taxon>Bacteroidota</taxon>
        <taxon>Bacteroidia</taxon>
        <taxon>Bacteroidales</taxon>
        <taxon>Prevotellaceae</taxon>
        <taxon>Segatella</taxon>
    </lineage>
</organism>
<evidence type="ECO:0000259" key="3">
    <source>
        <dbReference type="Pfam" id="PF18291"/>
    </source>
</evidence>
<dbReference type="InterPro" id="IPR005902">
    <property type="entry name" value="HU_DNA-bd_put"/>
</dbReference>
<feature type="region of interest" description="Disordered" evidence="2">
    <location>
        <begin position="138"/>
        <end position="196"/>
    </location>
</feature>
<dbReference type="GO" id="GO:0003677">
    <property type="term" value="F:DNA binding"/>
    <property type="evidence" value="ECO:0007669"/>
    <property type="project" value="UniProtKB-KW"/>
</dbReference>
<sequence>MSKSYKVAKKTINMGDKKGQTVYSVRPYSYGTLTTEEVANQIAVESTATPADVKAVLDRYAYYVKENLKKGYDIELLGFGKLFIRFITGKAVEDESKANAKLVKSLVPAFRPSFTKLQNGSRIYNLLPASIELVKYGDEKKDNPTGGTTDEEKKPTTGDSTNGGENAGGESTGGENTGGSENTGGTGSESGDNVNF</sequence>
<evidence type="ECO:0000313" key="5">
    <source>
        <dbReference type="Proteomes" id="UP000477980"/>
    </source>
</evidence>
<name>A0A6G1VN63_9BACT</name>
<feature type="compositionally biased region" description="Gly residues" evidence="2">
    <location>
        <begin position="165"/>
        <end position="188"/>
    </location>
</feature>
<comment type="caution">
    <text evidence="4">The sequence shown here is derived from an EMBL/GenBank/DDBJ whole genome shotgun (WGS) entry which is preliminary data.</text>
</comment>
<dbReference type="OrthoDB" id="1092622at2"/>
<dbReference type="InterPro" id="IPR041607">
    <property type="entry name" value="HU-HIG"/>
</dbReference>
<dbReference type="AlphaFoldDB" id="A0A6G1VN63"/>
<dbReference type="RefSeq" id="WP_153090688.1">
    <property type="nucleotide sequence ID" value="NZ_VZAH01000109.1"/>
</dbReference>
<dbReference type="NCBIfam" id="TIGR01201">
    <property type="entry name" value="HU_rel"/>
    <property type="match status" value="1"/>
</dbReference>
<dbReference type="Gene3D" id="4.10.520.10">
    <property type="entry name" value="IHF-like DNA-binding proteins"/>
    <property type="match status" value="1"/>
</dbReference>
<protein>
    <submittedName>
        <fullName evidence="4">DNA-binding protein</fullName>
    </submittedName>
</protein>